<keyword evidence="2" id="KW-1185">Reference proteome</keyword>
<gene>
    <name evidence="1" type="ORF">DVH24_027513</name>
</gene>
<accession>A0A498H7M7</accession>
<feature type="non-terminal residue" evidence="1">
    <location>
        <position position="1"/>
    </location>
</feature>
<sequence>SKRIKLLILFGGGSSVAFVSVLDIEVFEKTCNIHMIFSFFSTVLGEKSQKQEAAKPSFEKPAFFSHILPNTLLLYFTAVYSHSTAEAVFFQSTVIPNQPVMTWLLTLLFLLCAIRNLSHFVHQHAEDNGITEPS</sequence>
<protein>
    <submittedName>
        <fullName evidence="1">Uncharacterized protein</fullName>
    </submittedName>
</protein>
<evidence type="ECO:0000313" key="1">
    <source>
        <dbReference type="EMBL" id="RXH67366.1"/>
    </source>
</evidence>
<proteinExistence type="predicted"/>
<comment type="caution">
    <text evidence="1">The sequence shown here is derived from an EMBL/GenBank/DDBJ whole genome shotgun (WGS) entry which is preliminary data.</text>
</comment>
<name>A0A498H7M7_MALDO</name>
<reference evidence="1 2" key="1">
    <citation type="submission" date="2018-10" db="EMBL/GenBank/DDBJ databases">
        <title>A high-quality apple genome assembly.</title>
        <authorList>
            <person name="Hu J."/>
        </authorList>
    </citation>
    <scope>NUCLEOTIDE SEQUENCE [LARGE SCALE GENOMIC DNA]</scope>
    <source>
        <strain evidence="2">cv. HFTH1</strain>
        <tissue evidence="1">Young leaf</tissue>
    </source>
</reference>
<organism evidence="1 2">
    <name type="scientific">Malus domestica</name>
    <name type="common">Apple</name>
    <name type="synonym">Pyrus malus</name>
    <dbReference type="NCBI Taxonomy" id="3750"/>
    <lineage>
        <taxon>Eukaryota</taxon>
        <taxon>Viridiplantae</taxon>
        <taxon>Streptophyta</taxon>
        <taxon>Embryophyta</taxon>
        <taxon>Tracheophyta</taxon>
        <taxon>Spermatophyta</taxon>
        <taxon>Magnoliopsida</taxon>
        <taxon>eudicotyledons</taxon>
        <taxon>Gunneridae</taxon>
        <taxon>Pentapetalae</taxon>
        <taxon>rosids</taxon>
        <taxon>fabids</taxon>
        <taxon>Rosales</taxon>
        <taxon>Rosaceae</taxon>
        <taxon>Amygdaloideae</taxon>
        <taxon>Maleae</taxon>
        <taxon>Malus</taxon>
    </lineage>
</organism>
<evidence type="ECO:0000313" key="2">
    <source>
        <dbReference type="Proteomes" id="UP000290289"/>
    </source>
</evidence>
<dbReference type="EMBL" id="RDQH01000343">
    <property type="protein sequence ID" value="RXH67366.1"/>
    <property type="molecule type" value="Genomic_DNA"/>
</dbReference>
<dbReference type="Proteomes" id="UP000290289">
    <property type="component" value="Chromosome 17"/>
</dbReference>
<dbReference type="AlphaFoldDB" id="A0A498H7M7"/>